<dbReference type="RefSeq" id="WP_317020921.1">
    <property type="nucleotide sequence ID" value="NZ_CP136513.1"/>
</dbReference>
<gene>
    <name evidence="1" type="ORF">RW095_38865</name>
</gene>
<accession>A0ABZ0EPP0</accession>
<name>A0ABZ0EPP0_9BURK</name>
<sequence>MTVKLETVGDAIDYISANLARPGDAAEEIAVEGDLAKLSIHIEGENYHGSFPGEFARGLWEFQEAIYNAVAFSLYGVEDIRRLTAEQKDDFKIVFELQNGSLDIAAMLTTFFEKFAEGISKMDSKHKAITVATVALIIASAYGAVQVVEANADVKKAEVEAHLKIDQEHERTEQFRVITQAIAGNKVAAQFSKATEEGARSIVKRAQGATEVRVGAVTFDKDEIDEVNQRAAKEKASAQILTDEFVVVRVETRDSNMTKLILASAKTGEFSAIMQDEEFDADQINKLWSAIRNREKIQLEVNATYIRSNIRSAQIVKVL</sequence>
<protein>
    <submittedName>
        <fullName evidence="1">Uncharacterized protein</fullName>
    </submittedName>
</protein>
<keyword evidence="2" id="KW-1185">Reference proteome</keyword>
<reference evidence="1 2" key="1">
    <citation type="submission" date="2023-10" db="EMBL/GenBank/DDBJ databases">
        <title>Surface-active antibiotics is a multifunctional adaptation for post-fire microbes.</title>
        <authorList>
            <person name="Liu M.D."/>
            <person name="Du Y."/>
            <person name="Koupaei S.K."/>
            <person name="Kim N.R."/>
            <person name="Zhang W."/>
            <person name="Traxler M.F."/>
        </authorList>
    </citation>
    <scope>NUCLEOTIDE SEQUENCE [LARGE SCALE GENOMIC DNA]</scope>
    <source>
        <strain evidence="1 2">F3</strain>
    </source>
</reference>
<organism evidence="1 2">
    <name type="scientific">Paraburkholderia kirstenboschensis</name>
    <dbReference type="NCBI Taxonomy" id="1245436"/>
    <lineage>
        <taxon>Bacteria</taxon>
        <taxon>Pseudomonadati</taxon>
        <taxon>Pseudomonadota</taxon>
        <taxon>Betaproteobacteria</taxon>
        <taxon>Burkholderiales</taxon>
        <taxon>Burkholderiaceae</taxon>
        <taxon>Paraburkholderia</taxon>
    </lineage>
</organism>
<evidence type="ECO:0000313" key="1">
    <source>
        <dbReference type="EMBL" id="WOD18665.1"/>
    </source>
</evidence>
<dbReference type="Proteomes" id="UP001302652">
    <property type="component" value="Chromosome 1"/>
</dbReference>
<proteinExistence type="predicted"/>
<dbReference type="EMBL" id="CP136513">
    <property type="protein sequence ID" value="WOD18665.1"/>
    <property type="molecule type" value="Genomic_DNA"/>
</dbReference>
<evidence type="ECO:0000313" key="2">
    <source>
        <dbReference type="Proteomes" id="UP001302652"/>
    </source>
</evidence>